<sequence length="65" mass="7411">MSIGGKQRLRKYSQSIKEAQADACAREAMKYSPSIKYDFSIQSGYKPDAIVGYKSEDLHHERDKV</sequence>
<evidence type="ECO:0000313" key="2">
    <source>
        <dbReference type="Proteomes" id="UP000186551"/>
    </source>
</evidence>
<organism evidence="1 2">
    <name type="scientific">Pontibacter flavimaris</name>
    <dbReference type="NCBI Taxonomy" id="1797110"/>
    <lineage>
        <taxon>Bacteria</taxon>
        <taxon>Pseudomonadati</taxon>
        <taxon>Bacteroidota</taxon>
        <taxon>Cytophagia</taxon>
        <taxon>Cytophagales</taxon>
        <taxon>Hymenobacteraceae</taxon>
        <taxon>Pontibacter</taxon>
    </lineage>
</organism>
<dbReference type="AlphaFoldDB" id="A0A1Q5PBK8"/>
<reference evidence="1 2" key="1">
    <citation type="submission" date="2016-03" db="EMBL/GenBank/DDBJ databases">
        <title>Genome sequence of Pontibacter sp. nov., of the family cytophagaceae, isolated from marine sediment of the Yellow Sea, China.</title>
        <authorList>
            <person name="Zhang G."/>
            <person name="Zhang R."/>
        </authorList>
    </citation>
    <scope>NUCLEOTIDE SEQUENCE [LARGE SCALE GENOMIC DNA]</scope>
    <source>
        <strain evidence="1 2">S10-8</strain>
    </source>
</reference>
<evidence type="ECO:0000313" key="1">
    <source>
        <dbReference type="EMBL" id="OKL39577.1"/>
    </source>
</evidence>
<comment type="caution">
    <text evidence="1">The sequence shown here is derived from an EMBL/GenBank/DDBJ whole genome shotgun (WGS) entry which is preliminary data.</text>
</comment>
<dbReference type="EMBL" id="LVWA01000008">
    <property type="protein sequence ID" value="OKL39577.1"/>
    <property type="molecule type" value="Genomic_DNA"/>
</dbReference>
<gene>
    <name evidence="1" type="ORF">A3841_01130</name>
</gene>
<name>A0A1Q5PBK8_9BACT</name>
<keyword evidence="2" id="KW-1185">Reference proteome</keyword>
<dbReference type="Proteomes" id="UP000186551">
    <property type="component" value="Unassembled WGS sequence"/>
</dbReference>
<protein>
    <submittedName>
        <fullName evidence="1">Uncharacterized protein</fullName>
    </submittedName>
</protein>
<proteinExistence type="predicted"/>
<accession>A0A1Q5PBK8</accession>